<keyword evidence="3 4" id="KW-0378">Hydrolase</keyword>
<dbReference type="GO" id="GO:0008270">
    <property type="term" value="F:zinc ion binding"/>
    <property type="evidence" value="ECO:0007669"/>
    <property type="project" value="UniProtKB-UniRule"/>
</dbReference>
<keyword evidence="3 4" id="KW-0482">Metalloprotease</keyword>
<feature type="binding site" evidence="3">
    <location>
        <position position="121"/>
    </location>
    <ligand>
        <name>Zn(2+)</name>
        <dbReference type="ChEBI" id="CHEBI:29105"/>
        <note>catalytic</note>
    </ligand>
</feature>
<reference evidence="6 7" key="1">
    <citation type="submission" date="2021-06" db="EMBL/GenBank/DDBJ databases">
        <title>Caerostris darwini draft genome.</title>
        <authorList>
            <person name="Kono N."/>
            <person name="Arakawa K."/>
        </authorList>
    </citation>
    <scope>NUCLEOTIDE SEQUENCE [LARGE SCALE GENOMIC DNA]</scope>
</reference>
<dbReference type="GO" id="GO:0004222">
    <property type="term" value="F:metalloendopeptidase activity"/>
    <property type="evidence" value="ECO:0007669"/>
    <property type="project" value="UniProtKB-UniRule"/>
</dbReference>
<protein>
    <recommendedName>
        <fullName evidence="4">Metalloendopeptidase</fullName>
        <ecNumber evidence="4">3.4.24.-</ecNumber>
    </recommendedName>
</protein>
<dbReference type="EC" id="3.4.24.-" evidence="4"/>
<feature type="chain" id="PRO_5043104557" description="Metalloendopeptidase" evidence="4">
    <location>
        <begin position="17"/>
        <end position="214"/>
    </location>
</feature>
<accession>A0AAV4RS37</accession>
<dbReference type="GO" id="GO:0006508">
    <property type="term" value="P:proteolysis"/>
    <property type="evidence" value="ECO:0007669"/>
    <property type="project" value="UniProtKB-KW"/>
</dbReference>
<evidence type="ECO:0000259" key="5">
    <source>
        <dbReference type="PROSITE" id="PS51864"/>
    </source>
</evidence>
<comment type="cofactor">
    <cofactor evidence="3 4">
        <name>Zn(2+)</name>
        <dbReference type="ChEBI" id="CHEBI:29105"/>
    </cofactor>
    <text evidence="3 4">Binds 1 zinc ion per subunit.</text>
</comment>
<evidence type="ECO:0000313" key="6">
    <source>
        <dbReference type="EMBL" id="GIY22743.1"/>
    </source>
</evidence>
<gene>
    <name evidence="6" type="ORF">CDAR_518151</name>
</gene>
<keyword evidence="3 4" id="KW-0645">Protease</keyword>
<keyword evidence="3 4" id="KW-0479">Metal-binding</keyword>
<dbReference type="InterPro" id="IPR006026">
    <property type="entry name" value="Peptidase_Metallo"/>
</dbReference>
<comment type="caution">
    <text evidence="6">The sequence shown here is derived from an EMBL/GenBank/DDBJ whole genome shotgun (WGS) entry which is preliminary data.</text>
</comment>
<dbReference type="InterPro" id="IPR034035">
    <property type="entry name" value="Astacin-like_dom"/>
</dbReference>
<keyword evidence="4" id="KW-0732">Signal</keyword>
<dbReference type="EMBL" id="BPLQ01006477">
    <property type="protein sequence ID" value="GIY22743.1"/>
    <property type="molecule type" value="Genomic_DNA"/>
</dbReference>
<evidence type="ECO:0000313" key="7">
    <source>
        <dbReference type="Proteomes" id="UP001054837"/>
    </source>
</evidence>
<feature type="binding site" evidence="3">
    <location>
        <position position="111"/>
    </location>
    <ligand>
        <name>Zn(2+)</name>
        <dbReference type="ChEBI" id="CHEBI:29105"/>
        <note>catalytic</note>
    </ligand>
</feature>
<comment type="function">
    <text evidence="2">Zinc metalloprotease. Provoques deadhesion of endothelial cells from cell cultures, and also degradation of fibronectin, fibrinogen and gelatin in vitro. Its role in the venom is not fully understood but it might act as a spreading factor that facilitates diffusion of other venom toxins. Alternatively, it might be involved in the proteolytic processing of other venom toxins or it might play a role in extra-oral digestion of prey.</text>
</comment>
<evidence type="ECO:0000256" key="4">
    <source>
        <dbReference type="RuleBase" id="RU361183"/>
    </source>
</evidence>
<evidence type="ECO:0000256" key="3">
    <source>
        <dbReference type="PROSITE-ProRule" id="PRU01211"/>
    </source>
</evidence>
<keyword evidence="3 4" id="KW-0862">Zinc</keyword>
<dbReference type="PRINTS" id="PR00480">
    <property type="entry name" value="ASTACIN"/>
</dbReference>
<dbReference type="CDD" id="cd04280">
    <property type="entry name" value="ZnMc_astacin_like"/>
    <property type="match status" value="1"/>
</dbReference>
<keyword evidence="7" id="KW-1185">Reference proteome</keyword>
<evidence type="ECO:0000256" key="2">
    <source>
        <dbReference type="ARBA" id="ARBA00025529"/>
    </source>
</evidence>
<evidence type="ECO:0000256" key="1">
    <source>
        <dbReference type="ARBA" id="ARBA00011245"/>
    </source>
</evidence>
<feature type="binding site" evidence="3">
    <location>
        <position position="115"/>
    </location>
    <ligand>
        <name>Zn(2+)</name>
        <dbReference type="ChEBI" id="CHEBI:29105"/>
        <note>catalytic</note>
    </ligand>
</feature>
<dbReference type="Pfam" id="PF01400">
    <property type="entry name" value="Astacin"/>
    <property type="match status" value="1"/>
</dbReference>
<feature type="domain" description="Peptidase M12A" evidence="5">
    <location>
        <begin position="83"/>
        <end position="214"/>
    </location>
</feature>
<organism evidence="6 7">
    <name type="scientific">Caerostris darwini</name>
    <dbReference type="NCBI Taxonomy" id="1538125"/>
    <lineage>
        <taxon>Eukaryota</taxon>
        <taxon>Metazoa</taxon>
        <taxon>Ecdysozoa</taxon>
        <taxon>Arthropoda</taxon>
        <taxon>Chelicerata</taxon>
        <taxon>Arachnida</taxon>
        <taxon>Araneae</taxon>
        <taxon>Araneomorphae</taxon>
        <taxon>Entelegynae</taxon>
        <taxon>Araneoidea</taxon>
        <taxon>Araneidae</taxon>
        <taxon>Caerostris</taxon>
    </lineage>
</organism>
<dbReference type="PANTHER" id="PTHR10127:SF883">
    <property type="entry name" value="ZINC METALLOPROTEINASE NAS-8"/>
    <property type="match status" value="1"/>
</dbReference>
<dbReference type="SMART" id="SM00235">
    <property type="entry name" value="ZnMc"/>
    <property type="match status" value="1"/>
</dbReference>
<dbReference type="SUPFAM" id="SSF55486">
    <property type="entry name" value="Metalloproteases ('zincins'), catalytic domain"/>
    <property type="match status" value="1"/>
</dbReference>
<feature type="signal peptide" evidence="4">
    <location>
        <begin position="1"/>
        <end position="16"/>
    </location>
</feature>
<name>A0AAV4RS37_9ARAC</name>
<dbReference type="InterPro" id="IPR024079">
    <property type="entry name" value="MetalloPept_cat_dom_sf"/>
</dbReference>
<dbReference type="InterPro" id="IPR001506">
    <property type="entry name" value="Peptidase_M12A"/>
</dbReference>
<proteinExistence type="predicted"/>
<dbReference type="Gene3D" id="3.40.390.10">
    <property type="entry name" value="Collagenase (Catalytic Domain)"/>
    <property type="match status" value="1"/>
</dbReference>
<sequence>MMQFLILLALAVTATATVDEDYENQRLAMQNDDLYDGDMIGISGPFDAERNVKRGDEFRWPNATVPYVIDQTLLIDLLTLFFSCYSAVGRVGGQQTLSLGVHCRSVGTAIHEMGHALGFYHEHTRSDKDDYVTIYFKNIKEGKEQNFVKLNPNQNILYTAFDYDSIMIYGNKAFSKDGKSTTVKAKNGQKLLEAFQKKSLTESDIKKVKKMYKC</sequence>
<comment type="caution">
    <text evidence="3">Lacks conserved residue(s) required for the propagation of feature annotation.</text>
</comment>
<dbReference type="AlphaFoldDB" id="A0AAV4RS37"/>
<feature type="active site" evidence="3">
    <location>
        <position position="112"/>
    </location>
</feature>
<dbReference type="Proteomes" id="UP001054837">
    <property type="component" value="Unassembled WGS sequence"/>
</dbReference>
<dbReference type="PROSITE" id="PS51864">
    <property type="entry name" value="ASTACIN"/>
    <property type="match status" value="1"/>
</dbReference>
<dbReference type="PANTHER" id="PTHR10127">
    <property type="entry name" value="DISCOIDIN, CUB, EGF, LAMININ , AND ZINC METALLOPROTEASE DOMAIN CONTAINING"/>
    <property type="match status" value="1"/>
</dbReference>
<comment type="subunit">
    <text evidence="1">Monomer.</text>
</comment>